<dbReference type="KEGG" id="sla:SERLADRAFT_441142"/>
<evidence type="ECO:0000313" key="5">
    <source>
        <dbReference type="EMBL" id="EGO21926.1"/>
    </source>
</evidence>
<evidence type="ECO:0000313" key="7">
    <source>
        <dbReference type="Proteomes" id="UP000008064"/>
    </source>
</evidence>
<dbReference type="SUPFAM" id="SSF50978">
    <property type="entry name" value="WD40 repeat-like"/>
    <property type="match status" value="1"/>
</dbReference>
<dbReference type="HOGENOM" id="CLU_524931_0_0_1"/>
<dbReference type="InterPro" id="IPR001680">
    <property type="entry name" value="WD40_rpt"/>
</dbReference>
<evidence type="ECO:0000256" key="2">
    <source>
        <dbReference type="ARBA" id="ARBA00022737"/>
    </source>
</evidence>
<dbReference type="GeneID" id="18815485"/>
<dbReference type="PROSITE" id="PS50082">
    <property type="entry name" value="WD_REPEATS_2"/>
    <property type="match status" value="2"/>
</dbReference>
<evidence type="ECO:0000256" key="4">
    <source>
        <dbReference type="SAM" id="Coils"/>
    </source>
</evidence>
<keyword evidence="4" id="KW-0175">Coiled coil</keyword>
<dbReference type="RefSeq" id="XP_007321712.1">
    <property type="nucleotide sequence ID" value="XM_007321650.1"/>
</dbReference>
<gene>
    <name evidence="6" type="ORF">SERLADRAFT_431646</name>
    <name evidence="5" type="ORF">SERLADRAFT_441142</name>
</gene>
<dbReference type="OrthoDB" id="3238562at2759"/>
<dbReference type="RefSeq" id="XP_007312058.1">
    <property type="nucleotide sequence ID" value="XM_007311996.1"/>
</dbReference>
<dbReference type="AlphaFoldDB" id="F8ND90"/>
<dbReference type="EMBL" id="GL945428">
    <property type="protein sequence ID" value="EGO30174.1"/>
    <property type="molecule type" value="Genomic_DNA"/>
</dbReference>
<sequence length="519" mass="58367">MDLRRYELQWSFTGHTQPINVLKFSEDGTELASGADDGHIRIWSLTAGKLKQIIKPKQGPISCLLWFSFPQAPRDSYIMSGGADGTIKMWQKFESADSVEFVFSTMITVYDGCIESMSMNNAQSLLAVVGLGRLTLYAMDINQIVPLREILSEPPQAEAPRPALARCVHFFDEDRAIMVAFLDSKEIIAWTIAPWKKCWYVKLHSRIGNTSWWPATRSLLVSNLVDGVDIYRITDRPTFIRKLPVRITRNYTKQVHFGWNGALAVCGSDRGEVYLWEVESGTPHQVLVHGGETELIQAVSCCSPSKKKHMLASGSTDAGNCRPSIKVWVASTTSSHITPKDIKVIDNSTTSTRRVPTTTMNVWIRYHIFCRLCIEKHVELDDACPNCGHKPLSKNSLKVIYVTGNEDTIDTKMMEIAMQASIGSKSSQGGTSLEDLKARRATLETERMGNTRIIDNLQSQLEASRVLEQEAHTQQTNLDRTLQELRVKHSQLQEALEGTKNQVYFNQYPTSTIVFSFIL</sequence>
<organism evidence="7">
    <name type="scientific">Serpula lacrymans var. lacrymans (strain S7.9)</name>
    <name type="common">Dry rot fungus</name>
    <dbReference type="NCBI Taxonomy" id="578457"/>
    <lineage>
        <taxon>Eukaryota</taxon>
        <taxon>Fungi</taxon>
        <taxon>Dikarya</taxon>
        <taxon>Basidiomycota</taxon>
        <taxon>Agaricomycotina</taxon>
        <taxon>Agaricomycetes</taxon>
        <taxon>Agaricomycetidae</taxon>
        <taxon>Boletales</taxon>
        <taxon>Coniophorineae</taxon>
        <taxon>Serpulaceae</taxon>
        <taxon>Serpula</taxon>
    </lineage>
</organism>
<reference evidence="6" key="2">
    <citation type="submission" date="2011-04" db="EMBL/GenBank/DDBJ databases">
        <title>Evolution of plant cell wall degrading machinery underlies the functional diversity of forest fungi.</title>
        <authorList>
            <consortium name="US DOE Joint Genome Institute (JGI-PGF)"/>
            <person name="Eastwood D.C."/>
            <person name="Floudas D."/>
            <person name="Binder M."/>
            <person name="Majcherczyk A."/>
            <person name="Schneider P."/>
            <person name="Aerts A."/>
            <person name="Asiegbu F.O."/>
            <person name="Baker S.E."/>
            <person name="Barry K."/>
            <person name="Bendiksby M."/>
            <person name="Blumentritt M."/>
            <person name="Coutinho P.M."/>
            <person name="Cullen D."/>
            <person name="Cullen D."/>
            <person name="Gathman A."/>
            <person name="Goodell B."/>
            <person name="Henrissat B."/>
            <person name="Ihrmark K."/>
            <person name="Kauserud H."/>
            <person name="Kohler A."/>
            <person name="LaButti K."/>
            <person name="Lapidus A."/>
            <person name="Lavin J.L."/>
            <person name="Lee Y.-H."/>
            <person name="Lindquist E."/>
            <person name="Lilly W."/>
            <person name="Lucas S."/>
            <person name="Morin E."/>
            <person name="Murat C."/>
            <person name="Oguiza J.A."/>
            <person name="Park J."/>
            <person name="Pisabarro A.G."/>
            <person name="Riley R."/>
            <person name="Rosling A."/>
            <person name="Salamov A."/>
            <person name="Schmidt O."/>
            <person name="Schmutz J."/>
            <person name="Skrede I."/>
            <person name="Stenlid J."/>
            <person name="Wiebenga A."/>
            <person name="Xie X."/>
            <person name="Kues U."/>
            <person name="Hibbett D.S."/>
            <person name="Hoffmeister D."/>
            <person name="Hogberg N."/>
            <person name="Martin F."/>
            <person name="Grigoriev I.V."/>
            <person name="Watkinson S.C."/>
        </authorList>
    </citation>
    <scope>NUCLEOTIDE SEQUENCE</scope>
    <source>
        <strain evidence="6">S7.9</strain>
    </source>
</reference>
<dbReference type="KEGG" id="sla:SERLADRAFT_431646"/>
<dbReference type="PANTHER" id="PTHR22847:SF637">
    <property type="entry name" value="WD REPEAT DOMAIN 5B"/>
    <property type="match status" value="1"/>
</dbReference>
<dbReference type="EMBL" id="GL945438">
    <property type="protein sequence ID" value="EGO21926.1"/>
    <property type="molecule type" value="Genomic_DNA"/>
</dbReference>
<dbReference type="SMART" id="SM00320">
    <property type="entry name" value="WD40"/>
    <property type="match status" value="4"/>
</dbReference>
<keyword evidence="2" id="KW-0677">Repeat</keyword>
<evidence type="ECO:0000313" key="6">
    <source>
        <dbReference type="EMBL" id="EGO30174.1"/>
    </source>
</evidence>
<dbReference type="SUPFAM" id="SSF57850">
    <property type="entry name" value="RING/U-box"/>
    <property type="match status" value="1"/>
</dbReference>
<evidence type="ECO:0000256" key="1">
    <source>
        <dbReference type="ARBA" id="ARBA00022574"/>
    </source>
</evidence>
<dbReference type="GeneID" id="18813779"/>
<dbReference type="Pfam" id="PF00400">
    <property type="entry name" value="WD40"/>
    <property type="match status" value="2"/>
</dbReference>
<accession>F8ND90</accession>
<dbReference type="InterPro" id="IPR015943">
    <property type="entry name" value="WD40/YVTN_repeat-like_dom_sf"/>
</dbReference>
<keyword evidence="1 3" id="KW-0853">WD repeat</keyword>
<dbReference type="Proteomes" id="UP000008064">
    <property type="component" value="Unassembled WGS sequence"/>
</dbReference>
<dbReference type="PROSITE" id="PS50294">
    <property type="entry name" value="WD_REPEATS_REGION"/>
    <property type="match status" value="1"/>
</dbReference>
<feature type="repeat" description="WD" evidence="3">
    <location>
        <begin position="12"/>
        <end position="53"/>
    </location>
</feature>
<proteinExistence type="predicted"/>
<protein>
    <submittedName>
        <fullName evidence="6">Uncharacterized protein</fullName>
    </submittedName>
</protein>
<dbReference type="PANTHER" id="PTHR22847">
    <property type="entry name" value="WD40 REPEAT PROTEIN"/>
    <property type="match status" value="1"/>
</dbReference>
<dbReference type="Gene3D" id="2.130.10.10">
    <property type="entry name" value="YVTN repeat-like/Quinoprotein amine dehydrogenase"/>
    <property type="match status" value="2"/>
</dbReference>
<feature type="repeat" description="WD" evidence="3">
    <location>
        <begin position="73"/>
        <end position="91"/>
    </location>
</feature>
<dbReference type="InterPro" id="IPR036322">
    <property type="entry name" value="WD40_repeat_dom_sf"/>
</dbReference>
<evidence type="ECO:0000256" key="3">
    <source>
        <dbReference type="PROSITE-ProRule" id="PRU00221"/>
    </source>
</evidence>
<name>F8ND90_SERL9</name>
<reference evidence="7" key="1">
    <citation type="journal article" date="2011" name="Science">
        <title>The plant cell wall-decomposing machinery underlies the functional diversity of forest fungi.</title>
        <authorList>
            <person name="Eastwood D.C."/>
            <person name="Floudas D."/>
            <person name="Binder M."/>
            <person name="Majcherczyk A."/>
            <person name="Schneider P."/>
            <person name="Aerts A."/>
            <person name="Asiegbu F.O."/>
            <person name="Baker S.E."/>
            <person name="Barry K."/>
            <person name="Bendiksby M."/>
            <person name="Blumentritt M."/>
            <person name="Coutinho P.M."/>
            <person name="Cullen D."/>
            <person name="de Vries R.P."/>
            <person name="Gathman A."/>
            <person name="Goodell B."/>
            <person name="Henrissat B."/>
            <person name="Ihrmark K."/>
            <person name="Kauserud H."/>
            <person name="Kohler A."/>
            <person name="LaButti K."/>
            <person name="Lapidus A."/>
            <person name="Lavin J.L."/>
            <person name="Lee Y.-H."/>
            <person name="Lindquist E."/>
            <person name="Lilly W."/>
            <person name="Lucas S."/>
            <person name="Morin E."/>
            <person name="Murat C."/>
            <person name="Oguiza J.A."/>
            <person name="Park J."/>
            <person name="Pisabarro A.G."/>
            <person name="Riley R."/>
            <person name="Rosling A."/>
            <person name="Salamov A."/>
            <person name="Schmidt O."/>
            <person name="Schmutz J."/>
            <person name="Skrede I."/>
            <person name="Stenlid J."/>
            <person name="Wiebenga A."/>
            <person name="Xie X."/>
            <person name="Kuees U."/>
            <person name="Hibbett D.S."/>
            <person name="Hoffmeister D."/>
            <person name="Hoegberg N."/>
            <person name="Martin F."/>
            <person name="Grigoriev I.V."/>
            <person name="Watkinson S.C."/>
        </authorList>
    </citation>
    <scope>NUCLEOTIDE SEQUENCE [LARGE SCALE GENOMIC DNA]</scope>
    <source>
        <strain evidence="7">S7.9</strain>
    </source>
</reference>
<dbReference type="GO" id="GO:1990234">
    <property type="term" value="C:transferase complex"/>
    <property type="evidence" value="ECO:0007669"/>
    <property type="project" value="UniProtKB-ARBA"/>
</dbReference>
<feature type="coiled-coil region" evidence="4">
    <location>
        <begin position="475"/>
        <end position="502"/>
    </location>
</feature>